<dbReference type="EMBL" id="CP119311">
    <property type="protein sequence ID" value="WEK35597.1"/>
    <property type="molecule type" value="Genomic_DNA"/>
</dbReference>
<evidence type="ECO:0000256" key="2">
    <source>
        <dbReference type="ARBA" id="ARBA00006275"/>
    </source>
</evidence>
<evidence type="ECO:0000313" key="8">
    <source>
        <dbReference type="EMBL" id="WEK35597.1"/>
    </source>
</evidence>
<dbReference type="GO" id="GO:0009279">
    <property type="term" value="C:cell outer membrane"/>
    <property type="evidence" value="ECO:0007669"/>
    <property type="project" value="UniProtKB-SubCell"/>
</dbReference>
<keyword evidence="5" id="KW-0998">Cell outer membrane</keyword>
<evidence type="ECO:0000259" key="6">
    <source>
        <dbReference type="Pfam" id="PF07980"/>
    </source>
</evidence>
<comment type="subcellular location">
    <subcellularLocation>
        <location evidence="1">Cell outer membrane</location>
    </subcellularLocation>
</comment>
<comment type="similarity">
    <text evidence="2">Belongs to the SusD family.</text>
</comment>
<sequence>MQSTIAILFAGLLLTSCNKWLDVQPKSEVKDEQLFSNAQGFRDALYGAYNLMTGTNMYGGEMTMGMLSGLAQDYDLSNPISNYYSVGRYDYNETQLQGRLLTAWRGSYNVIANLNNLLKQIEGKQGLFTGNEYNLVKGEALGLRAYLHFDLLRLFGNSYAAGRADAAIPYVTSFGKTVTPLSTVEETLNKCLGDLTEAKALLQNDPVKQTSGNPQSATDMLYRRSCHFNKFAVEGLMARIYLYMNNKPAALAAAQQVINSDQFRFIAQNEVSVAADQRDRTFSPEQVFALYIYNLVTFTDQRFRGTAQNDRLFNSAENYRSIFEVNSGGSTDYRYNYLLETVNGLIYSSRFWQIEAAPSAVKYLMPLLRLSEMYYIAAESTPDVAEGIGYLNAVRSHRGIANLSTSLTAEQLQAELLKEYRKEFFSEGQTFYLYKRLQTVNIPGTTIPGSKAVYVPPTPPIESEYGNR</sequence>
<evidence type="ECO:0000259" key="7">
    <source>
        <dbReference type="Pfam" id="PF14322"/>
    </source>
</evidence>
<protein>
    <submittedName>
        <fullName evidence="8">RagB/SusD family nutrient uptake outer membrane protein</fullName>
    </submittedName>
</protein>
<evidence type="ECO:0000256" key="4">
    <source>
        <dbReference type="ARBA" id="ARBA00023136"/>
    </source>
</evidence>
<dbReference type="InterPro" id="IPR011990">
    <property type="entry name" value="TPR-like_helical_dom_sf"/>
</dbReference>
<gene>
    <name evidence="8" type="ORF">P0Y53_24190</name>
</gene>
<evidence type="ECO:0000256" key="5">
    <source>
        <dbReference type="ARBA" id="ARBA00023237"/>
    </source>
</evidence>
<reference evidence="8" key="1">
    <citation type="submission" date="2023-03" db="EMBL/GenBank/DDBJ databases">
        <title>Andean soil-derived lignocellulolytic bacterial consortium as a source of novel taxa and putative plastic-active enzymes.</title>
        <authorList>
            <person name="Diaz-Garcia L."/>
            <person name="Chuvochina M."/>
            <person name="Feuerriegel G."/>
            <person name="Bunk B."/>
            <person name="Sproer C."/>
            <person name="Streit W.R."/>
            <person name="Rodriguez L.M."/>
            <person name="Overmann J."/>
            <person name="Jimenez D.J."/>
        </authorList>
    </citation>
    <scope>NUCLEOTIDE SEQUENCE</scope>
    <source>
        <strain evidence="8">MAG 7</strain>
    </source>
</reference>
<feature type="domain" description="RagB/SusD" evidence="6">
    <location>
        <begin position="363"/>
        <end position="436"/>
    </location>
</feature>
<keyword evidence="4" id="KW-0472">Membrane</keyword>
<dbReference type="AlphaFoldDB" id="A0AAJ5WTW8"/>
<dbReference type="Pfam" id="PF14322">
    <property type="entry name" value="SusD-like_3"/>
    <property type="match status" value="1"/>
</dbReference>
<dbReference type="SUPFAM" id="SSF48452">
    <property type="entry name" value="TPR-like"/>
    <property type="match status" value="1"/>
</dbReference>
<name>A0AAJ5WTW8_9BACT</name>
<proteinExistence type="inferred from homology"/>
<feature type="domain" description="SusD-like N-terminal" evidence="7">
    <location>
        <begin position="19"/>
        <end position="242"/>
    </location>
</feature>
<dbReference type="Pfam" id="PF07980">
    <property type="entry name" value="SusD_RagB"/>
    <property type="match status" value="1"/>
</dbReference>
<dbReference type="InterPro" id="IPR033985">
    <property type="entry name" value="SusD-like_N"/>
</dbReference>
<organism evidence="8 9">
    <name type="scientific">Candidatus Pseudobacter hemicellulosilyticus</name>
    <dbReference type="NCBI Taxonomy" id="3121375"/>
    <lineage>
        <taxon>Bacteria</taxon>
        <taxon>Pseudomonadati</taxon>
        <taxon>Bacteroidota</taxon>
        <taxon>Chitinophagia</taxon>
        <taxon>Chitinophagales</taxon>
        <taxon>Chitinophagaceae</taxon>
        <taxon>Pseudobacter</taxon>
    </lineage>
</organism>
<evidence type="ECO:0000256" key="3">
    <source>
        <dbReference type="ARBA" id="ARBA00022729"/>
    </source>
</evidence>
<dbReference type="Gene3D" id="1.25.40.390">
    <property type="match status" value="1"/>
</dbReference>
<dbReference type="Proteomes" id="UP001220610">
    <property type="component" value="Chromosome"/>
</dbReference>
<accession>A0AAJ5WTW8</accession>
<evidence type="ECO:0000256" key="1">
    <source>
        <dbReference type="ARBA" id="ARBA00004442"/>
    </source>
</evidence>
<dbReference type="InterPro" id="IPR012944">
    <property type="entry name" value="SusD_RagB_dom"/>
</dbReference>
<keyword evidence="3" id="KW-0732">Signal</keyword>
<evidence type="ECO:0000313" key="9">
    <source>
        <dbReference type="Proteomes" id="UP001220610"/>
    </source>
</evidence>